<organism evidence="1 2">
    <name type="scientific">Serratia grimesii</name>
    <dbReference type="NCBI Taxonomy" id="82995"/>
    <lineage>
        <taxon>Bacteria</taxon>
        <taxon>Pseudomonadati</taxon>
        <taxon>Pseudomonadota</taxon>
        <taxon>Gammaproteobacteria</taxon>
        <taxon>Enterobacterales</taxon>
        <taxon>Yersiniaceae</taxon>
        <taxon>Serratia</taxon>
    </lineage>
</organism>
<reference evidence="1 2" key="1">
    <citation type="submission" date="2014-03" db="EMBL/GenBank/DDBJ databases">
        <title>Draft genome sequence of the Serratia grimesii strain a2.</title>
        <authorList>
            <person name="Toymentseva A."/>
            <person name="Kazakov S."/>
            <person name="Giliazeva A."/>
            <person name="Ismagilova R."/>
            <person name="Shah R."/>
            <person name="Sharipova M."/>
            <person name="Khaitlina S."/>
            <person name="Mardanova A."/>
        </authorList>
    </citation>
    <scope>NUCLEOTIDE SEQUENCE [LARGE SCALE GENOMIC DNA]</scope>
    <source>
        <strain evidence="1 2">A2</strain>
    </source>
</reference>
<dbReference type="Proteomes" id="UP000028721">
    <property type="component" value="Unassembled WGS sequence"/>
</dbReference>
<keyword evidence="2" id="KW-1185">Reference proteome</keyword>
<evidence type="ECO:0000313" key="2">
    <source>
        <dbReference type="Proteomes" id="UP000028721"/>
    </source>
</evidence>
<sequence length="90" mass="10271">MNIEDYAIRYPIDGVTVEKFAELLGKPSSAVSEMVKKNKLPVIELRDPEKVGARAGDKFVYIPAFNQGLREAFMNRPTEQRDAWLLWMGL</sequence>
<dbReference type="Pfam" id="PF10743">
    <property type="entry name" value="Phage_Cox"/>
    <property type="match status" value="1"/>
</dbReference>
<comment type="caution">
    <text evidence="1">The sequence shown here is derived from an EMBL/GenBank/DDBJ whole genome shotgun (WGS) entry which is preliminary data.</text>
</comment>
<proteinExistence type="predicted"/>
<dbReference type="InterPro" id="IPR019679">
    <property type="entry name" value="Phage_P2_Cox"/>
</dbReference>
<dbReference type="Gene3D" id="6.10.200.10">
    <property type="entry name" value="Regulatory phage protein Cox"/>
    <property type="match status" value="1"/>
</dbReference>
<evidence type="ECO:0000313" key="1">
    <source>
        <dbReference type="EMBL" id="KFB88122.1"/>
    </source>
</evidence>
<accession>A0ABR4U836</accession>
<protein>
    <submittedName>
        <fullName evidence="1">Regulatory protein</fullName>
    </submittedName>
</protein>
<dbReference type="EMBL" id="JGVP01000017">
    <property type="protein sequence ID" value="KFB88122.1"/>
    <property type="molecule type" value="Genomic_DNA"/>
</dbReference>
<gene>
    <name evidence="1" type="ORF">CR62_06425</name>
</gene>
<name>A0ABR4U836_9GAMM</name>
<dbReference type="InterPro" id="IPR038147">
    <property type="entry name" value="Cox_sf"/>
</dbReference>